<dbReference type="InterPro" id="IPR002201">
    <property type="entry name" value="Glyco_trans_9"/>
</dbReference>
<reference evidence="3 4" key="1">
    <citation type="submission" date="2018-09" db="EMBL/GenBank/DDBJ databases">
        <authorList>
            <person name="Zhu H."/>
        </authorList>
    </citation>
    <scope>NUCLEOTIDE SEQUENCE [LARGE SCALE GENOMIC DNA]</scope>
    <source>
        <strain evidence="3 4">K2W22B-5</strain>
    </source>
</reference>
<dbReference type="GO" id="GO:0005829">
    <property type="term" value="C:cytosol"/>
    <property type="evidence" value="ECO:0007669"/>
    <property type="project" value="TreeGrafter"/>
</dbReference>
<organism evidence="3 4">
    <name type="scientific">Azospirillum cavernae</name>
    <dbReference type="NCBI Taxonomy" id="2320860"/>
    <lineage>
        <taxon>Bacteria</taxon>
        <taxon>Pseudomonadati</taxon>
        <taxon>Pseudomonadota</taxon>
        <taxon>Alphaproteobacteria</taxon>
        <taxon>Rhodospirillales</taxon>
        <taxon>Azospirillaceae</taxon>
        <taxon>Azospirillum</taxon>
    </lineage>
</organism>
<gene>
    <name evidence="3" type="ORF">D3877_26730</name>
</gene>
<evidence type="ECO:0000313" key="3">
    <source>
        <dbReference type="EMBL" id="RJF77394.1"/>
    </source>
</evidence>
<dbReference type="Pfam" id="PF01075">
    <property type="entry name" value="Glyco_transf_9"/>
    <property type="match status" value="1"/>
</dbReference>
<proteinExistence type="predicted"/>
<dbReference type="Proteomes" id="UP000283458">
    <property type="component" value="Unassembled WGS sequence"/>
</dbReference>
<name>A0A418VMP0_9PROT</name>
<dbReference type="SUPFAM" id="SSF53756">
    <property type="entry name" value="UDP-Glycosyltransferase/glycogen phosphorylase"/>
    <property type="match status" value="1"/>
</dbReference>
<dbReference type="AlphaFoldDB" id="A0A418VMP0"/>
<keyword evidence="1" id="KW-0328">Glycosyltransferase</keyword>
<dbReference type="InterPro" id="IPR051199">
    <property type="entry name" value="LPS_LOS_Heptosyltrfase"/>
</dbReference>
<dbReference type="OrthoDB" id="9807356at2"/>
<keyword evidence="2 3" id="KW-0808">Transferase</keyword>
<dbReference type="Gene3D" id="3.40.50.2000">
    <property type="entry name" value="Glycogen Phosphorylase B"/>
    <property type="match status" value="2"/>
</dbReference>
<accession>A0A418VMP0</accession>
<protein>
    <submittedName>
        <fullName evidence="3">Lipopolysaccharide heptosyltransferase family protein</fullName>
    </submittedName>
</protein>
<dbReference type="PANTHER" id="PTHR30160:SF1">
    <property type="entry name" value="LIPOPOLYSACCHARIDE 1,2-N-ACETYLGLUCOSAMINETRANSFERASE-RELATED"/>
    <property type="match status" value="1"/>
</dbReference>
<keyword evidence="4" id="KW-1185">Reference proteome</keyword>
<dbReference type="GO" id="GO:0009244">
    <property type="term" value="P:lipopolysaccharide core region biosynthetic process"/>
    <property type="evidence" value="ECO:0007669"/>
    <property type="project" value="TreeGrafter"/>
</dbReference>
<evidence type="ECO:0000313" key="4">
    <source>
        <dbReference type="Proteomes" id="UP000283458"/>
    </source>
</evidence>
<dbReference type="GO" id="GO:0008713">
    <property type="term" value="F:ADP-heptose-lipopolysaccharide heptosyltransferase activity"/>
    <property type="evidence" value="ECO:0007669"/>
    <property type="project" value="TreeGrafter"/>
</dbReference>
<sequence>MSGLDHLRDPARQQRILIVKLGAFGDFFLAQTSFAAIRRHHAGDRLSLLTIPSLAPLARMSGLFDEVLEDPRERSLSAYLAVRRILRAGRFDRVYDLQAQTRTDLYFRLFFPGPWPEWSGTASGASHPDRYDGRRKVPVLQRYTRQLAPFGIAPDPVPDLSWLDADIDRFGIPAPFALLVPGSSPGRPDKRWPMRRYAEVAVALVQRGVTPVVIGTAIEAEIARSIAELCPQTIDLTAKTSVPELGGLARRAWAAVGNDTGPTHLIAAVGCPTVAVFSDASNPIHSSGPRVVVHHRPEFDAMDSAGVLEAIERARA</sequence>
<dbReference type="RefSeq" id="WP_119833836.1">
    <property type="nucleotide sequence ID" value="NZ_QYUL01000005.1"/>
</dbReference>
<dbReference type="PANTHER" id="PTHR30160">
    <property type="entry name" value="TETRAACYLDISACCHARIDE 4'-KINASE-RELATED"/>
    <property type="match status" value="1"/>
</dbReference>
<dbReference type="CDD" id="cd03789">
    <property type="entry name" value="GT9_LPS_heptosyltransferase"/>
    <property type="match status" value="1"/>
</dbReference>
<comment type="caution">
    <text evidence="3">The sequence shown here is derived from an EMBL/GenBank/DDBJ whole genome shotgun (WGS) entry which is preliminary data.</text>
</comment>
<evidence type="ECO:0000256" key="1">
    <source>
        <dbReference type="ARBA" id="ARBA00022676"/>
    </source>
</evidence>
<evidence type="ECO:0000256" key="2">
    <source>
        <dbReference type="ARBA" id="ARBA00022679"/>
    </source>
</evidence>
<dbReference type="EMBL" id="QYUL01000005">
    <property type="protein sequence ID" value="RJF77394.1"/>
    <property type="molecule type" value="Genomic_DNA"/>
</dbReference>